<comment type="subcellular location">
    <subcellularLocation>
        <location evidence="2 6">Cytoplasm</location>
    </subcellularLocation>
</comment>
<reference evidence="7 8" key="2">
    <citation type="journal article" date="2012" name="Proc. Natl. Acad. Sci. U.S.A.">
        <title>Gain and loss of multiple functionally related, horizontally transferred genes in the reduced genomes of two microsporidian parasites.</title>
        <authorList>
            <person name="Pombert J.-F."/>
            <person name="Selman M."/>
            <person name="Burki F."/>
            <person name="Bardell F.T."/>
            <person name="Farinelli L."/>
            <person name="Solter L.F."/>
            <person name="Whitman D.W."/>
            <person name="Weiss L.M."/>
            <person name="Corradi N."/>
            <person name="Keeling P.J."/>
        </authorList>
    </citation>
    <scope>NUCLEOTIDE SEQUENCE [LARGE SCALE GENOMIC DNA]</scope>
    <source>
        <strain evidence="7 8">ATCC 50506</strain>
    </source>
</reference>
<dbReference type="GO" id="GO:0005737">
    <property type="term" value="C:cytoplasm"/>
    <property type="evidence" value="ECO:0007669"/>
    <property type="project" value="UniProtKB-SubCell"/>
</dbReference>
<dbReference type="GO" id="GO:0005634">
    <property type="term" value="C:nucleus"/>
    <property type="evidence" value="ECO:0007669"/>
    <property type="project" value="TreeGrafter"/>
</dbReference>
<dbReference type="InterPro" id="IPR037218">
    <property type="entry name" value="PTPA_sf"/>
</dbReference>
<keyword evidence="3 6" id="KW-0963">Cytoplasm</keyword>
<organism evidence="7 8">
    <name type="scientific">Encephalitozoon intestinalis (strain ATCC 50506)</name>
    <name type="common">Microsporidian parasite</name>
    <name type="synonym">Septata intestinalis</name>
    <dbReference type="NCBI Taxonomy" id="876142"/>
    <lineage>
        <taxon>Eukaryota</taxon>
        <taxon>Fungi</taxon>
        <taxon>Fungi incertae sedis</taxon>
        <taxon>Microsporidia</taxon>
        <taxon>Unikaryonidae</taxon>
        <taxon>Encephalitozoon</taxon>
    </lineage>
</organism>
<evidence type="ECO:0000256" key="3">
    <source>
        <dbReference type="ARBA" id="ARBA00022490"/>
    </source>
</evidence>
<dbReference type="RefSeq" id="XP_003073031.1">
    <property type="nucleotide sequence ID" value="XM_003072985.1"/>
</dbReference>
<dbReference type="EMBL" id="CP001947">
    <property type="protein sequence ID" value="ADM11671.1"/>
    <property type="molecule type" value="Genomic_DNA"/>
</dbReference>
<comment type="catalytic activity">
    <reaction evidence="1 6">
        <text>[protein]-peptidylproline (omega=180) = [protein]-peptidylproline (omega=0)</text>
        <dbReference type="Rhea" id="RHEA:16237"/>
        <dbReference type="Rhea" id="RHEA-COMP:10747"/>
        <dbReference type="Rhea" id="RHEA-COMP:10748"/>
        <dbReference type="ChEBI" id="CHEBI:83833"/>
        <dbReference type="ChEBI" id="CHEBI:83834"/>
        <dbReference type="EC" id="5.2.1.8"/>
    </reaction>
</comment>
<evidence type="ECO:0000256" key="6">
    <source>
        <dbReference type="RuleBase" id="RU361210"/>
    </source>
</evidence>
<name>E0S7J2_ENCIT</name>
<evidence type="ECO:0000256" key="1">
    <source>
        <dbReference type="ARBA" id="ARBA00000971"/>
    </source>
</evidence>
<dbReference type="EC" id="5.2.1.8" evidence="6"/>
<dbReference type="GO" id="GO:0003755">
    <property type="term" value="F:peptidyl-prolyl cis-trans isomerase activity"/>
    <property type="evidence" value="ECO:0007669"/>
    <property type="project" value="UniProtKB-KW"/>
</dbReference>
<dbReference type="Gene3D" id="1.20.120.1150">
    <property type="match status" value="1"/>
</dbReference>
<comment type="function">
    <text evidence="6">PPIases accelerate the folding of proteins. It catalyzes the cis-trans isomerization of proline imidic peptide bonds in oligopeptides.</text>
</comment>
<evidence type="ECO:0000313" key="8">
    <source>
        <dbReference type="Proteomes" id="UP000002313"/>
    </source>
</evidence>
<comment type="similarity">
    <text evidence="6">Belongs to the PTPA-type PPIase family.</text>
</comment>
<gene>
    <name evidence="7" type="ORF">Eint_060630</name>
</gene>
<dbReference type="Pfam" id="PF03095">
    <property type="entry name" value="PTPA"/>
    <property type="match status" value="1"/>
</dbReference>
<dbReference type="SUPFAM" id="SSF140984">
    <property type="entry name" value="PTPA-like"/>
    <property type="match status" value="1"/>
</dbReference>
<dbReference type="VEuPathDB" id="MicrosporidiaDB:Eint_060630"/>
<dbReference type="HOGENOM" id="CLU_030733_4_0_1"/>
<keyword evidence="8" id="KW-1185">Reference proteome</keyword>
<dbReference type="KEGG" id="ein:Eint_060630"/>
<dbReference type="GO" id="GO:0007052">
    <property type="term" value="P:mitotic spindle organization"/>
    <property type="evidence" value="ECO:0007669"/>
    <property type="project" value="TreeGrafter"/>
</dbReference>
<dbReference type="GO" id="GO:0008160">
    <property type="term" value="F:protein tyrosine phosphatase activator activity"/>
    <property type="evidence" value="ECO:0007669"/>
    <property type="project" value="TreeGrafter"/>
</dbReference>
<keyword evidence="5 6" id="KW-0413">Isomerase</keyword>
<evidence type="ECO:0000256" key="4">
    <source>
        <dbReference type="ARBA" id="ARBA00023110"/>
    </source>
</evidence>
<accession>E0S7J2</accession>
<dbReference type="GO" id="GO:0000159">
    <property type="term" value="C:protein phosphatase type 2A complex"/>
    <property type="evidence" value="ECO:0007669"/>
    <property type="project" value="TreeGrafter"/>
</dbReference>
<sequence length="247" mass="28821">MKDSTDFTETEAYSKIYNFILMVDDSIKNSEQRRSEHHMSILANIFEIVDSTEKDPSPQRYANMAAKTVFQRICGAYDDEHLKNSFGNQIRLDYGTGHELNFLCYLYTHHCRGDISLDCVFTTLVRYFEVVRLFVSKFNLEPAGSHGIWGLDDYQFLPFLFGSSELCNTRLRFDELNDSMCYFVAVKKKLGGTSQILNSIMDKDWPKVNRGMIRMYDDHVLRRSVVTQHFIYGEYLKKDRSLATKEL</sequence>
<evidence type="ECO:0000256" key="5">
    <source>
        <dbReference type="ARBA" id="ARBA00023235"/>
    </source>
</evidence>
<dbReference type="Proteomes" id="UP000002313">
    <property type="component" value="Chromosome VI"/>
</dbReference>
<dbReference type="AlphaFoldDB" id="E0S7J2"/>
<proteinExistence type="inferred from homology"/>
<evidence type="ECO:0000256" key="2">
    <source>
        <dbReference type="ARBA" id="ARBA00004496"/>
    </source>
</evidence>
<dbReference type="OrthoDB" id="16120at2759"/>
<reference evidence="7 8" key="1">
    <citation type="journal article" date="2010" name="Nat. Commun.">
        <title>The complete sequence of the smallest known nuclear genome from the microsporidian Encephalitozoon intestinalis.</title>
        <authorList>
            <person name="Corradi N."/>
            <person name="Pombert J.-F."/>
            <person name="Farinelli L."/>
            <person name="Didier E.S."/>
            <person name="Keeling P.J."/>
        </authorList>
    </citation>
    <scope>NUCLEOTIDE SEQUENCE [LARGE SCALE GENOMIC DNA]</scope>
    <source>
        <strain evidence="7 8">ATCC 50506</strain>
    </source>
</reference>
<dbReference type="PANTHER" id="PTHR10012:SF5">
    <property type="entry name" value="SERINE_THREONINE-PROTEIN PHOSPHATASE 2A ACTIVATOR 2"/>
    <property type="match status" value="1"/>
</dbReference>
<protein>
    <recommendedName>
        <fullName evidence="6">Serine/threonine-protein phosphatase 2A activator</fullName>
        <ecNumber evidence="6">5.2.1.8</ecNumber>
    </recommendedName>
    <alternativeName>
        <fullName evidence="6">Phosphotyrosyl phosphatase activator</fullName>
    </alternativeName>
</protein>
<dbReference type="InterPro" id="IPR004327">
    <property type="entry name" value="Phstyr_phstse_ac"/>
</dbReference>
<evidence type="ECO:0000313" key="7">
    <source>
        <dbReference type="EMBL" id="ADM11671.1"/>
    </source>
</evidence>
<dbReference type="PANTHER" id="PTHR10012">
    <property type="entry name" value="SERINE/THREONINE-PROTEIN PHOSPHATASE 2A REGULATORY SUBUNIT B"/>
    <property type="match status" value="1"/>
</dbReference>
<dbReference type="InterPro" id="IPR043170">
    <property type="entry name" value="PTPA_C_lid"/>
</dbReference>
<keyword evidence="4 6" id="KW-0697">Rotamase</keyword>
<dbReference type="GeneID" id="9699352"/>